<feature type="region of interest" description="Disordered" evidence="1">
    <location>
        <begin position="1"/>
        <end position="92"/>
    </location>
</feature>
<reference evidence="2 3" key="1">
    <citation type="submission" date="2016-10" db="EMBL/GenBank/DDBJ databases">
        <authorList>
            <person name="Varghese N."/>
            <person name="Submissions S."/>
        </authorList>
    </citation>
    <scope>NUCLEOTIDE SEQUENCE [LARGE SCALE GENOMIC DNA]</scope>
    <source>
        <strain evidence="2 3">IAM 15147</strain>
    </source>
</reference>
<keyword evidence="3" id="KW-1185">Reference proteome</keyword>
<comment type="caution">
    <text evidence="2">The sequence shown here is derived from an EMBL/GenBank/DDBJ whole genome shotgun (WGS) entry which is preliminary data.</text>
</comment>
<name>A0AA94HL31_9MICO</name>
<evidence type="ECO:0000313" key="3">
    <source>
        <dbReference type="Proteomes" id="UP000198506"/>
    </source>
</evidence>
<proteinExistence type="predicted"/>
<accession>A0AA94HL31</accession>
<dbReference type="Proteomes" id="UP000198506">
    <property type="component" value="Unassembled WGS sequence"/>
</dbReference>
<feature type="compositionally biased region" description="Basic and acidic residues" evidence="1">
    <location>
        <begin position="57"/>
        <end position="67"/>
    </location>
</feature>
<dbReference type="RefSeq" id="WP_092915876.1">
    <property type="nucleotide sequence ID" value="NZ_FOZN01000001.1"/>
</dbReference>
<evidence type="ECO:0000256" key="1">
    <source>
        <dbReference type="SAM" id="MobiDB-lite"/>
    </source>
</evidence>
<feature type="compositionally biased region" description="Basic and acidic residues" evidence="1">
    <location>
        <begin position="1"/>
        <end position="18"/>
    </location>
</feature>
<organism evidence="2 3">
    <name type="scientific">Agrococcus baldri</name>
    <dbReference type="NCBI Taxonomy" id="153730"/>
    <lineage>
        <taxon>Bacteria</taxon>
        <taxon>Bacillati</taxon>
        <taxon>Actinomycetota</taxon>
        <taxon>Actinomycetes</taxon>
        <taxon>Micrococcales</taxon>
        <taxon>Microbacteriaceae</taxon>
        <taxon>Agrococcus</taxon>
    </lineage>
</organism>
<evidence type="ECO:0000313" key="2">
    <source>
        <dbReference type="EMBL" id="SFS03080.1"/>
    </source>
</evidence>
<protein>
    <submittedName>
        <fullName evidence="2">Uncharacterized protein</fullName>
    </submittedName>
</protein>
<sequence length="92" mass="9972">MAEHEPQGDDRRDDRRDEDQPDVELPGADVDGSQDFVEDATGASYDEQADRAQAVIDRTHAMDKPELQPDDASEAALADAPPSGPDADERPV</sequence>
<dbReference type="EMBL" id="FOZN01000001">
    <property type="protein sequence ID" value="SFS03080.1"/>
    <property type="molecule type" value="Genomic_DNA"/>
</dbReference>
<dbReference type="AlphaFoldDB" id="A0AA94HL31"/>
<gene>
    <name evidence="2" type="ORF">SAMN04487783_0712</name>
</gene>